<dbReference type="EMBL" id="BMJQ01000019">
    <property type="protein sequence ID" value="GGF42788.1"/>
    <property type="molecule type" value="Genomic_DNA"/>
</dbReference>
<feature type="domain" description="CusB-like three alpha-helical bundle" evidence="7">
    <location>
        <begin position="200"/>
        <end position="245"/>
    </location>
</feature>
<dbReference type="GO" id="GO:0046914">
    <property type="term" value="F:transition metal ion binding"/>
    <property type="evidence" value="ECO:0007669"/>
    <property type="project" value="TreeGrafter"/>
</dbReference>
<comment type="similarity">
    <text evidence="1">Belongs to the membrane fusion protein (MFP) (TC 8.A.1) family.</text>
</comment>
<evidence type="ECO:0000256" key="1">
    <source>
        <dbReference type="ARBA" id="ARBA00009477"/>
    </source>
</evidence>
<dbReference type="PANTHER" id="PTHR30097:SF15">
    <property type="entry name" value="CATION EFFLUX SYSTEM PROTEIN CUSB"/>
    <property type="match status" value="1"/>
</dbReference>
<accession>A0A8J3E6A9</accession>
<feature type="domain" description="CzcB-like C-terminal circularly permuted SH3-like" evidence="10">
    <location>
        <begin position="369"/>
        <end position="428"/>
    </location>
</feature>
<dbReference type="Pfam" id="PF25975">
    <property type="entry name" value="CzcB_C"/>
    <property type="match status" value="1"/>
</dbReference>
<dbReference type="GO" id="GO:0022857">
    <property type="term" value="F:transmembrane transporter activity"/>
    <property type="evidence" value="ECO:0007669"/>
    <property type="project" value="InterPro"/>
</dbReference>
<dbReference type="FunFam" id="2.40.30.170:FF:000010">
    <property type="entry name" value="Efflux RND transporter periplasmic adaptor subunit"/>
    <property type="match status" value="1"/>
</dbReference>
<dbReference type="GO" id="GO:0015679">
    <property type="term" value="P:plasma membrane copper ion transport"/>
    <property type="evidence" value="ECO:0007669"/>
    <property type="project" value="TreeGrafter"/>
</dbReference>
<evidence type="ECO:0000313" key="11">
    <source>
        <dbReference type="EMBL" id="GGF42788.1"/>
    </source>
</evidence>
<evidence type="ECO:0000256" key="3">
    <source>
        <dbReference type="ARBA" id="ARBA00022729"/>
    </source>
</evidence>
<evidence type="ECO:0000256" key="2">
    <source>
        <dbReference type="ARBA" id="ARBA00022448"/>
    </source>
</evidence>
<feature type="region of interest" description="Disordered" evidence="5">
    <location>
        <begin position="32"/>
        <end position="74"/>
    </location>
</feature>
<organism evidence="11 12">
    <name type="scientific">Aliidongia dinghuensis</name>
    <dbReference type="NCBI Taxonomy" id="1867774"/>
    <lineage>
        <taxon>Bacteria</taxon>
        <taxon>Pseudomonadati</taxon>
        <taxon>Pseudomonadota</taxon>
        <taxon>Alphaproteobacteria</taxon>
        <taxon>Rhodospirillales</taxon>
        <taxon>Dongiaceae</taxon>
        <taxon>Aliidongia</taxon>
    </lineage>
</organism>
<feature type="domain" description="CusB-like barrel-sandwich hybrid" evidence="8">
    <location>
        <begin position="165"/>
        <end position="278"/>
    </location>
</feature>
<feature type="compositionally biased region" description="Low complexity" evidence="5">
    <location>
        <begin position="61"/>
        <end position="74"/>
    </location>
</feature>
<dbReference type="AlphaFoldDB" id="A0A8J3E6A9"/>
<dbReference type="FunFam" id="2.40.420.20:FF:000003">
    <property type="entry name" value="Cation efflux system protein cusB"/>
    <property type="match status" value="1"/>
</dbReference>
<dbReference type="InterPro" id="IPR058790">
    <property type="entry name" value="BSH_CusB"/>
</dbReference>
<evidence type="ECO:0000313" key="12">
    <source>
        <dbReference type="Proteomes" id="UP000646365"/>
    </source>
</evidence>
<evidence type="ECO:0000259" key="8">
    <source>
        <dbReference type="Pfam" id="PF25919"/>
    </source>
</evidence>
<proteinExistence type="inferred from homology"/>
<dbReference type="SUPFAM" id="SSF111369">
    <property type="entry name" value="HlyD-like secretion proteins"/>
    <property type="match status" value="1"/>
</dbReference>
<dbReference type="NCBIfam" id="TIGR01730">
    <property type="entry name" value="RND_mfp"/>
    <property type="match status" value="1"/>
</dbReference>
<sequence>MRALLFASAALGLALSSVALADEAARQPLYYQDPDGKPFYSAGPKKTADGRDFKPVLEDGAPSAATSAAAPPAASAKADHRILYYRNPMGLPDTSPKPKKDSMGMDYLPVYADEGTTGDPPGTVKISPGRLQTLGVKTEAVATRTASGPTIRATGILQFDERRLATVTTKVPGWIEHLAVAATGDPVRRGQVLAEIYAPDLVASENEYLIAARMGGAIGAASDERLRALDVPADEIARLRKTGKAVRRIAVMAPADGVVIDKPIQEGMKVEAGEALYKTADLSSLWLIAEVQERDLGMIRPGERAQASFVAFPGRSFEGTVDFVYPSLSAETRTARVRIVLPNPDGALRAQMFATVDIEGAASGAPILSVPNSAVLDSGTRQVVLVAKDEGRFEPRPVKLGMHGDDWVQVLDGLKPGERVVTGANFLIDAESNLRAALQGFADASNKEAQP</sequence>
<dbReference type="InterPro" id="IPR058792">
    <property type="entry name" value="Beta-barrel_RND_2"/>
</dbReference>
<dbReference type="GO" id="GO:0060003">
    <property type="term" value="P:copper ion export"/>
    <property type="evidence" value="ECO:0007669"/>
    <property type="project" value="TreeGrafter"/>
</dbReference>
<dbReference type="PANTHER" id="PTHR30097">
    <property type="entry name" value="CATION EFFLUX SYSTEM PROTEIN CUSB"/>
    <property type="match status" value="1"/>
</dbReference>
<comment type="caution">
    <text evidence="11">The sequence shown here is derived from an EMBL/GenBank/DDBJ whole genome shotgun (WGS) entry which is preliminary data.</text>
</comment>
<name>A0A8J3E6A9_9PROT</name>
<evidence type="ECO:0000256" key="6">
    <source>
        <dbReference type="SAM" id="SignalP"/>
    </source>
</evidence>
<dbReference type="InterPro" id="IPR058649">
    <property type="entry name" value="CzcB_C"/>
</dbReference>
<dbReference type="GO" id="GO:0030288">
    <property type="term" value="C:outer membrane-bounded periplasmic space"/>
    <property type="evidence" value="ECO:0007669"/>
    <property type="project" value="TreeGrafter"/>
</dbReference>
<reference evidence="11" key="1">
    <citation type="journal article" date="2014" name="Int. J. Syst. Evol. Microbiol.">
        <title>Complete genome sequence of Corynebacterium casei LMG S-19264T (=DSM 44701T), isolated from a smear-ripened cheese.</title>
        <authorList>
            <consortium name="US DOE Joint Genome Institute (JGI-PGF)"/>
            <person name="Walter F."/>
            <person name="Albersmeier A."/>
            <person name="Kalinowski J."/>
            <person name="Ruckert C."/>
        </authorList>
    </citation>
    <scope>NUCLEOTIDE SEQUENCE</scope>
    <source>
        <strain evidence="11">CGMCC 1.15725</strain>
    </source>
</reference>
<evidence type="ECO:0000259" key="7">
    <source>
        <dbReference type="Pfam" id="PF25869"/>
    </source>
</evidence>
<evidence type="ECO:0000259" key="9">
    <source>
        <dbReference type="Pfam" id="PF25954"/>
    </source>
</evidence>
<keyword evidence="4" id="KW-0406">Ion transport</keyword>
<evidence type="ECO:0000256" key="5">
    <source>
        <dbReference type="SAM" id="MobiDB-lite"/>
    </source>
</evidence>
<dbReference type="Gene3D" id="6.10.140.730">
    <property type="match status" value="1"/>
</dbReference>
<keyword evidence="12" id="KW-1185">Reference proteome</keyword>
<feature type="compositionally biased region" description="Basic and acidic residues" evidence="5">
    <location>
        <begin position="46"/>
        <end position="57"/>
    </location>
</feature>
<feature type="chain" id="PRO_5035295557" evidence="6">
    <location>
        <begin position="22"/>
        <end position="451"/>
    </location>
</feature>
<dbReference type="Proteomes" id="UP000646365">
    <property type="component" value="Unassembled WGS sequence"/>
</dbReference>
<feature type="signal peptide" evidence="6">
    <location>
        <begin position="1"/>
        <end position="21"/>
    </location>
</feature>
<dbReference type="Pfam" id="PF25954">
    <property type="entry name" value="Beta-barrel_RND_2"/>
    <property type="match status" value="1"/>
</dbReference>
<keyword evidence="2" id="KW-0813">Transport</keyword>
<dbReference type="Pfam" id="PF25919">
    <property type="entry name" value="BSH_CusB"/>
    <property type="match status" value="1"/>
</dbReference>
<dbReference type="InterPro" id="IPR006143">
    <property type="entry name" value="RND_pump_MFP"/>
</dbReference>
<evidence type="ECO:0000259" key="10">
    <source>
        <dbReference type="Pfam" id="PF25975"/>
    </source>
</evidence>
<dbReference type="Pfam" id="PF25869">
    <property type="entry name" value="3HB_CusB"/>
    <property type="match status" value="1"/>
</dbReference>
<dbReference type="GO" id="GO:0016020">
    <property type="term" value="C:membrane"/>
    <property type="evidence" value="ECO:0007669"/>
    <property type="project" value="InterPro"/>
</dbReference>
<dbReference type="RefSeq" id="WP_189051531.1">
    <property type="nucleotide sequence ID" value="NZ_BMJQ01000019.1"/>
</dbReference>
<dbReference type="InterPro" id="IPR051909">
    <property type="entry name" value="MFP_Cation_Efflux"/>
</dbReference>
<gene>
    <name evidence="11" type="ORF">GCM10011611_56510</name>
</gene>
<evidence type="ECO:0000256" key="4">
    <source>
        <dbReference type="ARBA" id="ARBA00023065"/>
    </source>
</evidence>
<keyword evidence="3 6" id="KW-0732">Signal</keyword>
<dbReference type="InterPro" id="IPR058791">
    <property type="entry name" value="3HB_CusB"/>
</dbReference>
<dbReference type="Gene3D" id="2.40.30.170">
    <property type="match status" value="1"/>
</dbReference>
<protein>
    <submittedName>
        <fullName evidence="11">Cation efflux system protein</fullName>
    </submittedName>
</protein>
<reference evidence="11" key="2">
    <citation type="submission" date="2020-09" db="EMBL/GenBank/DDBJ databases">
        <authorList>
            <person name="Sun Q."/>
            <person name="Zhou Y."/>
        </authorList>
    </citation>
    <scope>NUCLEOTIDE SEQUENCE</scope>
    <source>
        <strain evidence="11">CGMCC 1.15725</strain>
    </source>
</reference>
<feature type="domain" description="CusB-like beta-barrel" evidence="9">
    <location>
        <begin position="285"/>
        <end position="361"/>
    </location>
</feature>
<dbReference type="Gene3D" id="2.40.420.20">
    <property type="match status" value="1"/>
</dbReference>